<evidence type="ECO:0000256" key="4">
    <source>
        <dbReference type="ARBA" id="ARBA00022960"/>
    </source>
</evidence>
<feature type="transmembrane region" description="Helical" evidence="8">
    <location>
        <begin position="7"/>
        <end position="25"/>
    </location>
</feature>
<evidence type="ECO:0000256" key="6">
    <source>
        <dbReference type="ARBA" id="ARBA00022989"/>
    </source>
</evidence>
<feature type="transmembrane region" description="Helical" evidence="8">
    <location>
        <begin position="440"/>
        <end position="460"/>
    </location>
</feature>
<feature type="transmembrane region" description="Helical" evidence="8">
    <location>
        <begin position="304"/>
        <end position="328"/>
    </location>
</feature>
<keyword evidence="10" id="KW-1185">Reference proteome</keyword>
<dbReference type="EMBL" id="JACSPZ010000001">
    <property type="protein sequence ID" value="MBD8035739.1"/>
    <property type="molecule type" value="Genomic_DNA"/>
</dbReference>
<feature type="transmembrane region" description="Helical" evidence="8">
    <location>
        <begin position="466"/>
        <end position="485"/>
    </location>
</feature>
<reference evidence="9 10" key="1">
    <citation type="submission" date="2020-08" db="EMBL/GenBank/DDBJ databases">
        <title>A Genomic Blueprint of the Chicken Gut Microbiome.</title>
        <authorList>
            <person name="Gilroy R."/>
            <person name="Ravi A."/>
            <person name="Getino M."/>
            <person name="Pursley I."/>
            <person name="Horton D.L."/>
            <person name="Alikhan N.-F."/>
            <person name="Baker D."/>
            <person name="Gharbi K."/>
            <person name="Hall N."/>
            <person name="Watson M."/>
            <person name="Adriaenssens E.M."/>
            <person name="Foster-Nyarko E."/>
            <person name="Jarju S."/>
            <person name="Secka A."/>
            <person name="Antonio M."/>
            <person name="Oren A."/>
            <person name="Chaudhuri R."/>
            <person name="La Ragione R.M."/>
            <person name="Hildebrand F."/>
            <person name="Pallen M.J."/>
        </authorList>
    </citation>
    <scope>NUCLEOTIDE SEQUENCE [LARGE SCALE GENOMIC DNA]</scope>
    <source>
        <strain evidence="9 10">A46</strain>
    </source>
</reference>
<dbReference type="PANTHER" id="PTHR47019:SF1">
    <property type="entry name" value="LIPID II FLIPPASE MURJ"/>
    <property type="match status" value="1"/>
</dbReference>
<feature type="transmembrane region" description="Helical" evidence="8">
    <location>
        <begin position="123"/>
        <end position="140"/>
    </location>
</feature>
<keyword evidence="4" id="KW-0133">Cell shape</keyword>
<keyword evidence="3 8" id="KW-0812">Transmembrane</keyword>
<evidence type="ECO:0000256" key="2">
    <source>
        <dbReference type="ARBA" id="ARBA00022475"/>
    </source>
</evidence>
<dbReference type="PANTHER" id="PTHR47019">
    <property type="entry name" value="LIPID II FLIPPASE MURJ"/>
    <property type="match status" value="1"/>
</dbReference>
<feature type="transmembrane region" description="Helical" evidence="8">
    <location>
        <begin position="220"/>
        <end position="244"/>
    </location>
</feature>
<name>A0ABR8XV75_9BACL</name>
<organism evidence="9 10">
    <name type="scientific">Solibacillus faecavium</name>
    <dbReference type="NCBI Taxonomy" id="2762221"/>
    <lineage>
        <taxon>Bacteria</taxon>
        <taxon>Bacillati</taxon>
        <taxon>Bacillota</taxon>
        <taxon>Bacilli</taxon>
        <taxon>Bacillales</taxon>
        <taxon>Caryophanaceae</taxon>
        <taxon>Solibacillus</taxon>
    </lineage>
</organism>
<dbReference type="RefSeq" id="WP_191698698.1">
    <property type="nucleotide sequence ID" value="NZ_JACSPZ010000001.1"/>
</dbReference>
<accession>A0ABR8XV75</accession>
<keyword evidence="2" id="KW-1003">Cell membrane</keyword>
<gene>
    <name evidence="9" type="primary">murJ</name>
    <name evidence="9" type="ORF">H9635_03230</name>
</gene>
<comment type="subcellular location">
    <subcellularLocation>
        <location evidence="1">Cell membrane</location>
        <topology evidence="1">Multi-pass membrane protein</topology>
    </subcellularLocation>
</comment>
<evidence type="ECO:0000313" key="10">
    <source>
        <dbReference type="Proteomes" id="UP000619101"/>
    </source>
</evidence>
<proteinExistence type="predicted"/>
<evidence type="ECO:0000256" key="1">
    <source>
        <dbReference type="ARBA" id="ARBA00004651"/>
    </source>
</evidence>
<dbReference type="PRINTS" id="PR01806">
    <property type="entry name" value="VIRFACTRMVIN"/>
</dbReference>
<comment type="caution">
    <text evidence="9">The sequence shown here is derived from an EMBL/GenBank/DDBJ whole genome shotgun (WGS) entry which is preliminary data.</text>
</comment>
<keyword evidence="6 8" id="KW-1133">Transmembrane helix</keyword>
<feature type="transmembrane region" description="Helical" evidence="8">
    <location>
        <begin position="400"/>
        <end position="420"/>
    </location>
</feature>
<dbReference type="NCBIfam" id="TIGR01695">
    <property type="entry name" value="murJ_mviN"/>
    <property type="match status" value="1"/>
</dbReference>
<keyword evidence="7 8" id="KW-0472">Membrane</keyword>
<feature type="transmembrane region" description="Helical" evidence="8">
    <location>
        <begin position="264"/>
        <end position="283"/>
    </location>
</feature>
<dbReference type="InterPro" id="IPR051050">
    <property type="entry name" value="Lipid_II_flippase_MurJ/MviN"/>
</dbReference>
<evidence type="ECO:0000256" key="8">
    <source>
        <dbReference type="SAM" id="Phobius"/>
    </source>
</evidence>
<feature type="transmembrane region" description="Helical" evidence="8">
    <location>
        <begin position="45"/>
        <end position="65"/>
    </location>
</feature>
<evidence type="ECO:0000256" key="5">
    <source>
        <dbReference type="ARBA" id="ARBA00022984"/>
    </source>
</evidence>
<feature type="transmembrane region" description="Helical" evidence="8">
    <location>
        <begin position="340"/>
        <end position="361"/>
    </location>
</feature>
<dbReference type="Pfam" id="PF03023">
    <property type="entry name" value="MurJ"/>
    <property type="match status" value="1"/>
</dbReference>
<evidence type="ECO:0000256" key="3">
    <source>
        <dbReference type="ARBA" id="ARBA00022692"/>
    </source>
</evidence>
<evidence type="ECO:0000313" key="9">
    <source>
        <dbReference type="EMBL" id="MBD8035739.1"/>
    </source>
</evidence>
<dbReference type="InterPro" id="IPR004268">
    <property type="entry name" value="MurJ"/>
</dbReference>
<protein>
    <submittedName>
        <fullName evidence="9">Murein biosynthesis integral membrane protein MurJ</fullName>
    </submittedName>
</protein>
<feature type="transmembrane region" description="Helical" evidence="8">
    <location>
        <begin position="86"/>
        <end position="111"/>
    </location>
</feature>
<feature type="transmembrane region" description="Helical" evidence="8">
    <location>
        <begin position="152"/>
        <end position="174"/>
    </location>
</feature>
<keyword evidence="5" id="KW-0573">Peptidoglycan synthesis</keyword>
<evidence type="ECO:0000256" key="7">
    <source>
        <dbReference type="ARBA" id="ARBA00023136"/>
    </source>
</evidence>
<sequence length="505" mass="56268">MKGILKIIGAVAVINIIARLVGFARETYIATAFGTTLYSDSIVNAYTIPNFLYLVIGGAFTTAFISVYHKTTSSITEYIRRTFTTILITITLVVILFMVLADPILMQFFHVKDEAEYEILRSLYFWMMPSTIMLVLSTWMSGILNVQGRYHLSAFSVLIYNGSFLIVSVVLSIMMGPIGMGIGALVGAVCMFLFLVYGVRNVKEMSFKPSLKGAEDQKMLWKVALPILLGGATAQVYILIQSFFSAMLEEGVRSAMNYATKMSQFPQAILMTAVTTVIFPLLSRKEGEGDTESVKALYVRGMRLLYILVLPVSVFFYFQAEGIIRIVFEYNKFGSESTAITAPLLQVFSTTMFFLAANTYITRFYYAKGNSVLPMIFSILTVFGVNIAVVLATIDALGANAVALGTLVSAIVNFLLLIIVLHSKYQLKLVNKNIGQFIKLAAIGLVFIAVNWAIAEWIVIDQKWMHIILTFVIASISYFIILFVFKIQELQQIAEKVKAKISRKK</sequence>
<feature type="transmembrane region" description="Helical" evidence="8">
    <location>
        <begin position="180"/>
        <end position="199"/>
    </location>
</feature>
<feature type="transmembrane region" description="Helical" evidence="8">
    <location>
        <begin position="373"/>
        <end position="394"/>
    </location>
</feature>
<dbReference type="Proteomes" id="UP000619101">
    <property type="component" value="Unassembled WGS sequence"/>
</dbReference>